<gene>
    <name evidence="3" type="ORF">BOKJ2_LOCUS10394</name>
</gene>
<evidence type="ECO:0000259" key="2">
    <source>
        <dbReference type="Pfam" id="PF00644"/>
    </source>
</evidence>
<evidence type="ECO:0000313" key="3">
    <source>
        <dbReference type="EMBL" id="CAD5223624.1"/>
    </source>
</evidence>
<feature type="domain" description="PARP catalytic" evidence="2">
    <location>
        <begin position="345"/>
        <end position="548"/>
    </location>
</feature>
<dbReference type="Proteomes" id="UP000614601">
    <property type="component" value="Unassembled WGS sequence"/>
</dbReference>
<sequence>MWQNTTINEELDPNDTMYDFKKNDTANESSLGFPSAMQFNNTEDSKQDFPLNNDTMNQSSFFNQSRRISAAFNDSKNPNSTIISDLSSSAAGFGRNNETREEFDNKSFGASTNDTYVRPMGKLKPELENTDKYWCEYFDSSLSDKFYTNSVAGFSEATLEGIPENRDAVMNVKEVEKKPKVKINEEPEVRHLPEATENERTRCQINNESVNHFTYIRQFRKNYEKNRKRGLVDVNLRDREHLFGLDAEYENDSDDEYCGPSGITTETVDPLTGLSGDKLKERREKDSYELFRERARTLKHPLWKGDDEESITGLFDRLGVKDEDANMVRTFLYAHNSHKSMNWFHNYLSRNRGMVYTPHTFQILNVWTVDRPYDRRFRSELPNKMFLLHGLQKDHVYKLLKFGFECEEAYGGVKSVFKTAIYFQSCSTKAANYTVENSYKYERKADREQIKPRNGEVIYLLLCNVALGRALESDETIKNGTLNNLWKAYDSLRCVGLCTPLGKELEIPMGPYDEMPPDDKVIKTRSLFDDYCVKDPNHARINYLLEVRYREEQD</sequence>
<dbReference type="EMBL" id="CAJFCW020000005">
    <property type="protein sequence ID" value="CAG9118337.1"/>
    <property type="molecule type" value="Genomic_DNA"/>
</dbReference>
<organism evidence="3 4">
    <name type="scientific">Bursaphelenchus okinawaensis</name>
    <dbReference type="NCBI Taxonomy" id="465554"/>
    <lineage>
        <taxon>Eukaryota</taxon>
        <taxon>Metazoa</taxon>
        <taxon>Ecdysozoa</taxon>
        <taxon>Nematoda</taxon>
        <taxon>Chromadorea</taxon>
        <taxon>Rhabditida</taxon>
        <taxon>Tylenchina</taxon>
        <taxon>Tylenchomorpha</taxon>
        <taxon>Aphelenchoidea</taxon>
        <taxon>Aphelenchoididae</taxon>
        <taxon>Bursaphelenchus</taxon>
    </lineage>
</organism>
<dbReference type="OrthoDB" id="5904279at2759"/>
<evidence type="ECO:0000313" key="4">
    <source>
        <dbReference type="Proteomes" id="UP000614601"/>
    </source>
</evidence>
<dbReference type="GO" id="GO:0003950">
    <property type="term" value="F:NAD+ poly-ADP-ribosyltransferase activity"/>
    <property type="evidence" value="ECO:0007669"/>
    <property type="project" value="InterPro"/>
</dbReference>
<dbReference type="Pfam" id="PF00644">
    <property type="entry name" value="PARP"/>
    <property type="match status" value="1"/>
</dbReference>
<dbReference type="Proteomes" id="UP000783686">
    <property type="component" value="Unassembled WGS sequence"/>
</dbReference>
<protein>
    <recommendedName>
        <fullName evidence="2">PARP catalytic domain-containing protein</fullName>
    </recommendedName>
</protein>
<name>A0A811L921_9BILA</name>
<reference evidence="3" key="1">
    <citation type="submission" date="2020-09" db="EMBL/GenBank/DDBJ databases">
        <authorList>
            <person name="Kikuchi T."/>
        </authorList>
    </citation>
    <scope>NUCLEOTIDE SEQUENCE</scope>
    <source>
        <strain evidence="3">SH1</strain>
    </source>
</reference>
<proteinExistence type="predicted"/>
<comment type="caution">
    <text evidence="3">The sequence shown here is derived from an EMBL/GenBank/DDBJ whole genome shotgun (WGS) entry which is preliminary data.</text>
</comment>
<dbReference type="SUPFAM" id="SSF56399">
    <property type="entry name" value="ADP-ribosylation"/>
    <property type="match status" value="1"/>
</dbReference>
<feature type="region of interest" description="Disordered" evidence="1">
    <location>
        <begin position="79"/>
        <end position="109"/>
    </location>
</feature>
<feature type="region of interest" description="Disordered" evidence="1">
    <location>
        <begin position="1"/>
        <end position="23"/>
    </location>
</feature>
<accession>A0A811L921</accession>
<dbReference type="InterPro" id="IPR012317">
    <property type="entry name" value="Poly(ADP-ribose)pol_cat_dom"/>
</dbReference>
<feature type="compositionally biased region" description="Polar residues" evidence="1">
    <location>
        <begin position="79"/>
        <end position="90"/>
    </location>
</feature>
<evidence type="ECO:0000256" key="1">
    <source>
        <dbReference type="SAM" id="MobiDB-lite"/>
    </source>
</evidence>
<dbReference type="Gene3D" id="3.90.228.10">
    <property type="match status" value="1"/>
</dbReference>
<dbReference type="AlphaFoldDB" id="A0A811L921"/>
<keyword evidence="4" id="KW-1185">Reference proteome</keyword>
<dbReference type="EMBL" id="CAJFDH010000005">
    <property type="protein sequence ID" value="CAD5223624.1"/>
    <property type="molecule type" value="Genomic_DNA"/>
</dbReference>